<feature type="region of interest" description="Disordered" evidence="1">
    <location>
        <begin position="115"/>
        <end position="139"/>
    </location>
</feature>
<accession>A0A0F9JE14</accession>
<sequence>MIKLIKRIILLFIILVSTFVYVSVKYGGDGLRLIGETVQKGTADLGETADLIKESTEGITKTVTETADAIEKTSAKIKETSSKVSHTVKATSRAINQTTASLKKTSDQTVASLRQVGEAFNGPGTSSPSSEKTNPKTTQ</sequence>
<name>A0A0F9JE14_9ZZZZ</name>
<evidence type="ECO:0008006" key="3">
    <source>
        <dbReference type="Google" id="ProtNLM"/>
    </source>
</evidence>
<evidence type="ECO:0000256" key="1">
    <source>
        <dbReference type="SAM" id="MobiDB-lite"/>
    </source>
</evidence>
<comment type="caution">
    <text evidence="2">The sequence shown here is derived from an EMBL/GenBank/DDBJ whole genome shotgun (WGS) entry which is preliminary data.</text>
</comment>
<proteinExistence type="predicted"/>
<gene>
    <name evidence="2" type="ORF">LCGC14_1464960</name>
</gene>
<protein>
    <recommendedName>
        <fullName evidence="3">Methyl-accepting transducer domain-containing protein</fullName>
    </recommendedName>
</protein>
<dbReference type="AlphaFoldDB" id="A0A0F9JE14"/>
<evidence type="ECO:0000313" key="2">
    <source>
        <dbReference type="EMBL" id="KKM68039.1"/>
    </source>
</evidence>
<feature type="compositionally biased region" description="Polar residues" evidence="1">
    <location>
        <begin position="123"/>
        <end position="139"/>
    </location>
</feature>
<organism evidence="2">
    <name type="scientific">marine sediment metagenome</name>
    <dbReference type="NCBI Taxonomy" id="412755"/>
    <lineage>
        <taxon>unclassified sequences</taxon>
        <taxon>metagenomes</taxon>
        <taxon>ecological metagenomes</taxon>
    </lineage>
</organism>
<dbReference type="EMBL" id="LAZR01010242">
    <property type="protein sequence ID" value="KKM68039.1"/>
    <property type="molecule type" value="Genomic_DNA"/>
</dbReference>
<dbReference type="Gene3D" id="1.10.287.950">
    <property type="entry name" value="Methyl-accepting chemotaxis protein"/>
    <property type="match status" value="1"/>
</dbReference>
<reference evidence="2" key="1">
    <citation type="journal article" date="2015" name="Nature">
        <title>Complex archaea that bridge the gap between prokaryotes and eukaryotes.</title>
        <authorList>
            <person name="Spang A."/>
            <person name="Saw J.H."/>
            <person name="Jorgensen S.L."/>
            <person name="Zaremba-Niedzwiedzka K."/>
            <person name="Martijn J."/>
            <person name="Lind A.E."/>
            <person name="van Eijk R."/>
            <person name="Schleper C."/>
            <person name="Guy L."/>
            <person name="Ettema T.J."/>
        </authorList>
    </citation>
    <scope>NUCLEOTIDE SEQUENCE</scope>
</reference>